<feature type="transmembrane region" description="Helical" evidence="7">
    <location>
        <begin position="283"/>
        <end position="307"/>
    </location>
</feature>
<keyword evidence="3" id="KW-1003">Cell membrane</keyword>
<reference evidence="9 10" key="1">
    <citation type="submission" date="2024-09" db="EMBL/GenBank/DDBJ databases">
        <authorList>
            <person name="Sun Q."/>
            <person name="Mori K."/>
        </authorList>
    </citation>
    <scope>NUCLEOTIDE SEQUENCE [LARGE SCALE GENOMIC DNA]</scope>
    <source>
        <strain evidence="9 10">CCM 7224</strain>
    </source>
</reference>
<comment type="subcellular location">
    <subcellularLocation>
        <location evidence="1">Cell membrane</location>
        <topology evidence="1">Multi-pass membrane protein</topology>
    </subcellularLocation>
</comment>
<evidence type="ECO:0000313" key="9">
    <source>
        <dbReference type="EMBL" id="MFC0297354.1"/>
    </source>
</evidence>
<protein>
    <submittedName>
        <fullName evidence="9">YveK family protein</fullName>
    </submittedName>
</protein>
<dbReference type="RefSeq" id="WP_066234664.1">
    <property type="nucleotide sequence ID" value="NZ_JBHLVN010000033.1"/>
</dbReference>
<accession>A0ABV6GS74</accession>
<comment type="caution">
    <text evidence="9">The sequence shown here is derived from an EMBL/GenBank/DDBJ whole genome shotgun (WGS) entry which is preliminary data.</text>
</comment>
<keyword evidence="4 7" id="KW-0812">Transmembrane</keyword>
<name>A0ABV6GS74_9BACL</name>
<gene>
    <name evidence="9" type="ORF">ACFFHQ_07900</name>
</gene>
<dbReference type="PANTHER" id="PTHR32309:SF13">
    <property type="entry name" value="FERRIC ENTEROBACTIN TRANSPORT PROTEIN FEPE"/>
    <property type="match status" value="1"/>
</dbReference>
<evidence type="ECO:0000256" key="6">
    <source>
        <dbReference type="ARBA" id="ARBA00023136"/>
    </source>
</evidence>
<evidence type="ECO:0000256" key="3">
    <source>
        <dbReference type="ARBA" id="ARBA00022475"/>
    </source>
</evidence>
<comment type="similarity">
    <text evidence="2">Belongs to the CpsC/CapA family.</text>
</comment>
<evidence type="ECO:0000256" key="2">
    <source>
        <dbReference type="ARBA" id="ARBA00006683"/>
    </source>
</evidence>
<organism evidence="9 10">
    <name type="scientific">Geobacillus jurassicus</name>
    <dbReference type="NCBI Taxonomy" id="235932"/>
    <lineage>
        <taxon>Bacteria</taxon>
        <taxon>Bacillati</taxon>
        <taxon>Bacillota</taxon>
        <taxon>Bacilli</taxon>
        <taxon>Bacillales</taxon>
        <taxon>Anoxybacillaceae</taxon>
        <taxon>Geobacillus</taxon>
    </lineage>
</organism>
<keyword evidence="6 7" id="KW-0472">Membrane</keyword>
<evidence type="ECO:0000313" key="10">
    <source>
        <dbReference type="Proteomes" id="UP001589785"/>
    </source>
</evidence>
<keyword evidence="5 7" id="KW-1133">Transmembrane helix</keyword>
<evidence type="ECO:0000256" key="5">
    <source>
        <dbReference type="ARBA" id="ARBA00022989"/>
    </source>
</evidence>
<feature type="transmembrane region" description="Helical" evidence="7">
    <location>
        <begin position="20"/>
        <end position="40"/>
    </location>
</feature>
<dbReference type="PANTHER" id="PTHR32309">
    <property type="entry name" value="TYROSINE-PROTEIN KINASE"/>
    <property type="match status" value="1"/>
</dbReference>
<evidence type="ECO:0000256" key="7">
    <source>
        <dbReference type="SAM" id="Phobius"/>
    </source>
</evidence>
<dbReference type="InterPro" id="IPR050445">
    <property type="entry name" value="Bact_polysacc_biosynth/exp"/>
</dbReference>
<dbReference type="EMBL" id="JBHLVN010000033">
    <property type="protein sequence ID" value="MFC0297354.1"/>
    <property type="molecule type" value="Genomic_DNA"/>
</dbReference>
<dbReference type="Pfam" id="PF02706">
    <property type="entry name" value="Wzz"/>
    <property type="match status" value="1"/>
</dbReference>
<proteinExistence type="inferred from homology"/>
<feature type="domain" description="Polysaccharide chain length determinant N-terminal" evidence="8">
    <location>
        <begin position="4"/>
        <end position="94"/>
    </location>
</feature>
<dbReference type="SUPFAM" id="SSF160355">
    <property type="entry name" value="Bacterial polysaccharide co-polymerase-like"/>
    <property type="match status" value="1"/>
</dbReference>
<dbReference type="InterPro" id="IPR003856">
    <property type="entry name" value="LPS_length_determ_N"/>
</dbReference>
<evidence type="ECO:0000259" key="8">
    <source>
        <dbReference type="Pfam" id="PF02706"/>
    </source>
</evidence>
<sequence>MRKKVDLVELVRVIFEYKWIIVGVTLVAVFVAALASFVWIKPVYSVRATVSVNNGLTTGKPLQETDVYFNEMLTPTVYMEYIKSPQVIEEAVEQSGLQHYNVSQVQSNLLVENPQNTNLINITLKASNPADAKKLLDSILSASKEMLLKEMRDRVKSDNQKLMMQVKLQKEELQRLLKDYYQKAQKWQLPVPFLLDSAVSDNSQYIVNLDSKYLENKNNIPEKDLIALGRLMNEIKTSASVYRECLSKQQQLSLFLETLTIDNKITTLSEPVEPKSQDSPDPLFNIIVAVIIGVASGVGVVFLWHYLKKILRG</sequence>
<dbReference type="Proteomes" id="UP001589785">
    <property type="component" value="Unassembled WGS sequence"/>
</dbReference>
<keyword evidence="10" id="KW-1185">Reference proteome</keyword>
<evidence type="ECO:0000256" key="4">
    <source>
        <dbReference type="ARBA" id="ARBA00022692"/>
    </source>
</evidence>
<evidence type="ECO:0000256" key="1">
    <source>
        <dbReference type="ARBA" id="ARBA00004651"/>
    </source>
</evidence>